<evidence type="ECO:0000256" key="4">
    <source>
        <dbReference type="PROSITE-ProRule" id="PRU00335"/>
    </source>
</evidence>
<evidence type="ECO:0000259" key="5">
    <source>
        <dbReference type="PROSITE" id="PS50977"/>
    </source>
</evidence>
<sequence>MTGQRSDARRNYSRILAVAEAEVAQHGAAASLEQVARTAGVGSATVRRHFPTRQALLEAVFQERIQALRARADELGGAEDGRAALLEWLRDFVAYAVSARGLADALTYEPPTDVPADADAPHSCGAVLEHAATPLLHRALRDGVVRPGVTFHDLITLVVGIALATEHHAEPSVQADRLFTLAVEGLSPSPGPRPNSPA</sequence>
<dbReference type="Gene3D" id="1.10.357.10">
    <property type="entry name" value="Tetracycline Repressor, domain 2"/>
    <property type="match status" value="1"/>
</dbReference>
<protein>
    <submittedName>
        <fullName evidence="6">TetR/AcrR family transcriptional regulator</fullName>
    </submittedName>
</protein>
<dbReference type="GO" id="GO:0003700">
    <property type="term" value="F:DNA-binding transcription factor activity"/>
    <property type="evidence" value="ECO:0007669"/>
    <property type="project" value="TreeGrafter"/>
</dbReference>
<name>A0AB33KHW8_9ACTN</name>
<dbReference type="InterPro" id="IPR050109">
    <property type="entry name" value="HTH-type_TetR-like_transc_reg"/>
</dbReference>
<organism evidence="6">
    <name type="scientific">Streptomyces sp. CMC78</name>
    <dbReference type="NCBI Taxonomy" id="3231512"/>
    <lineage>
        <taxon>Bacteria</taxon>
        <taxon>Bacillati</taxon>
        <taxon>Actinomycetota</taxon>
        <taxon>Actinomycetes</taxon>
        <taxon>Kitasatosporales</taxon>
        <taxon>Streptomycetaceae</taxon>
        <taxon>Streptomyces</taxon>
    </lineage>
</organism>
<dbReference type="SUPFAM" id="SSF48498">
    <property type="entry name" value="Tetracyclin repressor-like, C-terminal domain"/>
    <property type="match status" value="1"/>
</dbReference>
<reference evidence="6" key="1">
    <citation type="submission" date="2024-07" db="EMBL/GenBank/DDBJ databases">
        <title>Complete genome sequences of cellulolytic bacteria, Kitasatospora sp. CMC57 and Streptomyces sp. CMC78, isolated from Japanese agricultural soil.</title>
        <authorList>
            <person name="Hashimoto T."/>
            <person name="Ito M."/>
            <person name="Iwamoto M."/>
            <person name="Fukahori D."/>
            <person name="Shoda T."/>
            <person name="Sakoda M."/>
            <person name="Morohoshi T."/>
            <person name="Mitsuboshi M."/>
            <person name="Nishizawa T."/>
        </authorList>
    </citation>
    <scope>NUCLEOTIDE SEQUENCE</scope>
    <source>
        <strain evidence="6">CMC78</strain>
    </source>
</reference>
<keyword evidence="3" id="KW-0804">Transcription</keyword>
<accession>A0AB33KHW8</accession>
<dbReference type="SUPFAM" id="SSF46689">
    <property type="entry name" value="Homeodomain-like"/>
    <property type="match status" value="1"/>
</dbReference>
<dbReference type="PANTHER" id="PTHR30055">
    <property type="entry name" value="HTH-TYPE TRANSCRIPTIONAL REGULATOR RUTR"/>
    <property type="match status" value="1"/>
</dbReference>
<proteinExistence type="predicted"/>
<dbReference type="InterPro" id="IPR001647">
    <property type="entry name" value="HTH_TetR"/>
</dbReference>
<dbReference type="GO" id="GO:0000976">
    <property type="term" value="F:transcription cis-regulatory region binding"/>
    <property type="evidence" value="ECO:0007669"/>
    <property type="project" value="TreeGrafter"/>
</dbReference>
<feature type="DNA-binding region" description="H-T-H motif" evidence="4">
    <location>
        <begin position="31"/>
        <end position="50"/>
    </location>
</feature>
<keyword evidence="1" id="KW-0805">Transcription regulation</keyword>
<evidence type="ECO:0000256" key="3">
    <source>
        <dbReference type="ARBA" id="ARBA00023163"/>
    </source>
</evidence>
<evidence type="ECO:0000256" key="2">
    <source>
        <dbReference type="ARBA" id="ARBA00023125"/>
    </source>
</evidence>
<feature type="domain" description="HTH tetR-type" evidence="5">
    <location>
        <begin position="9"/>
        <end position="68"/>
    </location>
</feature>
<dbReference type="EMBL" id="AP035884">
    <property type="protein sequence ID" value="BFP55114.1"/>
    <property type="molecule type" value="Genomic_DNA"/>
</dbReference>
<dbReference type="InterPro" id="IPR009057">
    <property type="entry name" value="Homeodomain-like_sf"/>
</dbReference>
<dbReference type="PANTHER" id="PTHR30055:SF234">
    <property type="entry name" value="HTH-TYPE TRANSCRIPTIONAL REGULATOR BETI"/>
    <property type="match status" value="1"/>
</dbReference>
<evidence type="ECO:0000313" key="6">
    <source>
        <dbReference type="EMBL" id="BFP55114.1"/>
    </source>
</evidence>
<dbReference type="Pfam" id="PF00440">
    <property type="entry name" value="TetR_N"/>
    <property type="match status" value="1"/>
</dbReference>
<dbReference type="InterPro" id="IPR036271">
    <property type="entry name" value="Tet_transcr_reg_TetR-rel_C_sf"/>
</dbReference>
<dbReference type="RefSeq" id="WP_319596972.1">
    <property type="nucleotide sequence ID" value="NZ_AP035884.1"/>
</dbReference>
<keyword evidence="2 4" id="KW-0238">DNA-binding</keyword>
<dbReference type="Pfam" id="PF21597">
    <property type="entry name" value="TetR_C_43"/>
    <property type="match status" value="1"/>
</dbReference>
<dbReference type="InterPro" id="IPR049445">
    <property type="entry name" value="TetR_SbtR-like_C"/>
</dbReference>
<dbReference type="AlphaFoldDB" id="A0AB33KHW8"/>
<evidence type="ECO:0000256" key="1">
    <source>
        <dbReference type="ARBA" id="ARBA00023015"/>
    </source>
</evidence>
<dbReference type="KEGG" id="stcm:SCMC78_49210"/>
<dbReference type="PROSITE" id="PS50977">
    <property type="entry name" value="HTH_TETR_2"/>
    <property type="match status" value="1"/>
</dbReference>
<gene>
    <name evidence="6" type="ORF">SCMC78_49210</name>
</gene>